<sequence>MFKEDTLGSPVSRLSKIPATKPMISIRSPTYPPPQSLSLPHNHDKLQISIWIPILDPLASLTSVTVNGCLALPKKNPNDTHHSNQQNASFVDIVNCLLDFQLCRF</sequence>
<dbReference type="VEuPathDB" id="FungiDB:FGRAMPH1_01G27591"/>
<dbReference type="KEGG" id="fgr:FGSG_13533"/>
<evidence type="ECO:0000313" key="2">
    <source>
        <dbReference type="EnsemblFungi" id="CEF83352"/>
    </source>
</evidence>
<proteinExistence type="predicted"/>
<dbReference type="InParanoid" id="I1S9K2"/>
<dbReference type="Proteomes" id="UP000070720">
    <property type="component" value="Chromosome 4"/>
</dbReference>
<protein>
    <submittedName>
        <fullName evidence="1">Chromosome 4, complete genome</fullName>
    </submittedName>
</protein>
<dbReference type="RefSeq" id="XP_011328534.1">
    <property type="nucleotide sequence ID" value="XM_011330232.1"/>
</dbReference>
<evidence type="ECO:0000313" key="3">
    <source>
        <dbReference type="Proteomes" id="UP000070720"/>
    </source>
</evidence>
<accession>I1S9K2</accession>
<gene>
    <name evidence="1" type="ORF">FGRAMPH1_01T27591</name>
</gene>
<reference evidence="2 3" key="2">
    <citation type="journal article" date="2010" name="Nature">
        <title>Comparative genomics reveals mobile pathogenicity chromosomes in Fusarium.</title>
        <authorList>
            <person name="Ma L.J."/>
            <person name="van der Does H.C."/>
            <person name="Borkovich K.A."/>
            <person name="Coleman J.J."/>
            <person name="Daboussi M.J."/>
            <person name="Di Pietro A."/>
            <person name="Dufresne M."/>
            <person name="Freitag M."/>
            <person name="Grabherr M."/>
            <person name="Henrissat B."/>
            <person name="Houterman P.M."/>
            <person name="Kang S."/>
            <person name="Shim W.B."/>
            <person name="Woloshuk C."/>
            <person name="Xie X."/>
            <person name="Xu J.R."/>
            <person name="Antoniw J."/>
            <person name="Baker S.E."/>
            <person name="Bluhm B.H."/>
            <person name="Breakspear A."/>
            <person name="Brown D.W."/>
            <person name="Butchko R.A."/>
            <person name="Chapman S."/>
            <person name="Coulson R."/>
            <person name="Coutinho P.M."/>
            <person name="Danchin E.G."/>
            <person name="Diener A."/>
            <person name="Gale L.R."/>
            <person name="Gardiner D.M."/>
            <person name="Goff S."/>
            <person name="Hammond-Kosack K.E."/>
            <person name="Hilburn K."/>
            <person name="Hua-Van A."/>
            <person name="Jonkers W."/>
            <person name="Kazan K."/>
            <person name="Kodira C.D."/>
            <person name="Koehrsen M."/>
            <person name="Kumar L."/>
            <person name="Lee Y.H."/>
            <person name="Li L."/>
            <person name="Manners J.M."/>
            <person name="Miranda-Saavedra D."/>
            <person name="Mukherjee M."/>
            <person name="Park G."/>
            <person name="Park J."/>
            <person name="Park S.Y."/>
            <person name="Proctor R.H."/>
            <person name="Regev A."/>
            <person name="Ruiz-Roldan M.C."/>
            <person name="Sain D."/>
            <person name="Sakthikumar S."/>
            <person name="Sykes S."/>
            <person name="Schwartz D.C."/>
            <person name="Turgeon B.G."/>
            <person name="Wapinski I."/>
            <person name="Yoder O."/>
            <person name="Young S."/>
            <person name="Zeng Q."/>
            <person name="Zhou S."/>
            <person name="Galagan J."/>
            <person name="Cuomo C.A."/>
            <person name="Kistler H.C."/>
            <person name="Rep M."/>
        </authorList>
    </citation>
    <scope>GENOME REANNOTATION</scope>
    <source>
        <strain evidence="3">ATCC MYA-4620 / CBS 123657 / FGSC 9075 / NRRL 31084 / PH-1</strain>
        <strain evidence="2">PH-1 / ATCC MYA-4620 / FGSC 9075 / NRRL 31084</strain>
    </source>
</reference>
<reference evidence="2" key="4">
    <citation type="submission" date="2017-01" db="UniProtKB">
        <authorList>
            <consortium name="EnsemblFungi"/>
        </authorList>
    </citation>
    <scope>IDENTIFICATION</scope>
    <source>
        <strain evidence="2">PH-1 / ATCC MYA-4620 / FGSC 9075 / NRRL 31084</strain>
    </source>
</reference>
<organism evidence="1 3">
    <name type="scientific">Gibberella zeae (strain ATCC MYA-4620 / CBS 123657 / FGSC 9075 / NRRL 31084 / PH-1)</name>
    <name type="common">Wheat head blight fungus</name>
    <name type="synonym">Fusarium graminearum</name>
    <dbReference type="NCBI Taxonomy" id="229533"/>
    <lineage>
        <taxon>Eukaryota</taxon>
        <taxon>Fungi</taxon>
        <taxon>Dikarya</taxon>
        <taxon>Ascomycota</taxon>
        <taxon>Pezizomycotina</taxon>
        <taxon>Sordariomycetes</taxon>
        <taxon>Hypocreomycetidae</taxon>
        <taxon>Hypocreales</taxon>
        <taxon>Nectriaceae</taxon>
        <taxon>Fusarium</taxon>
    </lineage>
</organism>
<reference evidence="1 3" key="3">
    <citation type="journal article" date="2015" name="BMC Genomics">
        <title>The completed genome sequence of the pathogenic ascomycete fungus Fusarium graminearum.</title>
        <authorList>
            <person name="King R."/>
            <person name="Urban M."/>
            <person name="Hammond-Kosack M.C."/>
            <person name="Hassani-Pak K."/>
            <person name="Hammond-Kosack K.E."/>
        </authorList>
    </citation>
    <scope>NUCLEOTIDE SEQUENCE [LARGE SCALE GENOMIC DNA]</scope>
    <source>
        <strain evidence="3">ATCC MYA-4620 / CBS 123657 / FGSC 9075 / NRRL 31084 / PH-1</strain>
        <strain evidence="1">PH-1</strain>
    </source>
</reference>
<dbReference type="EMBL" id="HG970335">
    <property type="protein sequence ID" value="CEF83352.1"/>
    <property type="molecule type" value="Genomic_DNA"/>
</dbReference>
<name>I1S9K2_GIBZE</name>
<dbReference type="HOGENOM" id="CLU_2236846_0_0_1"/>
<accession>A0A098DPS6</accession>
<keyword evidence="3" id="KW-1185">Reference proteome</keyword>
<dbReference type="AlphaFoldDB" id="I1S9K2"/>
<evidence type="ECO:0000313" key="1">
    <source>
        <dbReference type="EMBL" id="CEF83352.1"/>
    </source>
</evidence>
<dbReference type="EnsemblFungi" id="CEF83352">
    <property type="protein sequence ID" value="CEF83352"/>
    <property type="gene ID" value="FGRRES_13533"/>
</dbReference>
<reference evidence="2 3" key="1">
    <citation type="journal article" date="2007" name="Science">
        <title>The Fusarium graminearum genome reveals a link between localized polymorphism and pathogen specialization.</title>
        <authorList>
            <person name="Cuomo C.A."/>
            <person name="Gueldener U."/>
            <person name="Xu J.-R."/>
            <person name="Trail F."/>
            <person name="Turgeon B.G."/>
            <person name="Di Pietro A."/>
            <person name="Walton J.D."/>
            <person name="Ma L.-J."/>
            <person name="Baker S.E."/>
            <person name="Rep M."/>
            <person name="Adam G."/>
            <person name="Antoniw J."/>
            <person name="Baldwin T."/>
            <person name="Calvo S.E."/>
            <person name="Chang Y.-L."/>
            <person name="DeCaprio D."/>
            <person name="Gale L.R."/>
            <person name="Gnerre S."/>
            <person name="Goswami R.S."/>
            <person name="Hammond-Kosack K."/>
            <person name="Harris L.J."/>
            <person name="Hilburn K."/>
            <person name="Kennell J.C."/>
            <person name="Kroken S."/>
            <person name="Magnuson J.K."/>
            <person name="Mannhaupt G."/>
            <person name="Mauceli E.W."/>
            <person name="Mewes H.-W."/>
            <person name="Mitterbauer R."/>
            <person name="Muehlbauer G."/>
            <person name="Muensterkoetter M."/>
            <person name="Nelson D."/>
            <person name="O'Donnell K."/>
            <person name="Ouellet T."/>
            <person name="Qi W."/>
            <person name="Quesneville H."/>
            <person name="Roncero M.I.G."/>
            <person name="Seong K.-Y."/>
            <person name="Tetko I.V."/>
            <person name="Urban M."/>
            <person name="Waalwijk C."/>
            <person name="Ward T.J."/>
            <person name="Yao J."/>
            <person name="Birren B.W."/>
            <person name="Kistler H.C."/>
        </authorList>
    </citation>
    <scope>NUCLEOTIDE SEQUENCE [LARGE SCALE GENOMIC DNA]</scope>
    <source>
        <strain evidence="3">ATCC MYA-4620 / CBS 123657 / FGSC 9075 / NRRL 31084 / PH-1</strain>
        <strain evidence="2">PH-1 / ATCC MYA-4620 / FGSC 9075 / NRRL 31084</strain>
    </source>
</reference>